<proteinExistence type="predicted"/>
<gene>
    <name evidence="3" type="ORF">FGL86_13785</name>
</gene>
<reference evidence="3 4" key="1">
    <citation type="submission" date="2019-06" db="EMBL/GenBank/DDBJ databases">
        <title>Genome analyses of bacteria isolated from kimchi.</title>
        <authorList>
            <person name="Lee S."/>
            <person name="Ahn S."/>
            <person name="Roh S."/>
        </authorList>
    </citation>
    <scope>NUCLEOTIDE SEQUENCE [LARGE SCALE GENOMIC DNA]</scope>
    <source>
        <strain evidence="3 4">CBA4606</strain>
    </source>
</reference>
<keyword evidence="1" id="KW-0732">Signal</keyword>
<evidence type="ECO:0000313" key="3">
    <source>
        <dbReference type="EMBL" id="QEA40043.1"/>
    </source>
</evidence>
<dbReference type="EMBL" id="CP042382">
    <property type="protein sequence ID" value="QEA40043.1"/>
    <property type="molecule type" value="Genomic_DNA"/>
</dbReference>
<dbReference type="OrthoDB" id="7060856at2"/>
<organism evidence="3 4">
    <name type="scientific">Pistricoccus aurantiacus</name>
    <dbReference type="NCBI Taxonomy" id="1883414"/>
    <lineage>
        <taxon>Bacteria</taxon>
        <taxon>Pseudomonadati</taxon>
        <taxon>Pseudomonadota</taxon>
        <taxon>Gammaproteobacteria</taxon>
        <taxon>Oceanospirillales</taxon>
        <taxon>Halomonadaceae</taxon>
        <taxon>Pistricoccus</taxon>
    </lineage>
</organism>
<dbReference type="Pfam" id="PF06251">
    <property type="entry name" value="Caps_syn_GfcC_C"/>
    <property type="match status" value="1"/>
</dbReference>
<feature type="domain" description="Capsule biosynthesis GfcC-like C-terminal" evidence="2">
    <location>
        <begin position="157"/>
        <end position="241"/>
    </location>
</feature>
<dbReference type="KEGG" id="paur:FGL86_13785"/>
<dbReference type="AlphaFoldDB" id="A0A5B8SYZ3"/>
<accession>A0A5B8SYZ3</accession>
<protein>
    <recommendedName>
        <fullName evidence="2">Capsule biosynthesis GfcC-like C-terminal domain-containing protein</fullName>
    </recommendedName>
</protein>
<dbReference type="InterPro" id="IPR010425">
    <property type="entry name" value="Caps_synth_GfcC-like_C"/>
</dbReference>
<dbReference type="RefSeq" id="WP_147185118.1">
    <property type="nucleotide sequence ID" value="NZ_CP042382.1"/>
</dbReference>
<evidence type="ECO:0000256" key="1">
    <source>
        <dbReference type="SAM" id="SignalP"/>
    </source>
</evidence>
<sequence>MFSARITGYALPLCALLLGSMLALDTHAADNDSATLQSRPTLTDAWLAMDRLPEGRAYYLLETDRERLDQQGRQLRHELVELIGQAGQAGQNRRWQGLVQWQLKLNQPATLRTLASADLASLLENPRSAPFLDTLASYGACTPADWIDVWTPNGVIRLDWQEGSRLANTLDRLPKDAYRGADTATVVTPRGSTYQQGVAAWNLQDVALAPGSRIVFSLPPVNISARWVNKNLPKYLAARMPGNDCTRDSMKPDDVSAP</sequence>
<name>A0A5B8SYZ3_9GAMM</name>
<keyword evidence="4" id="KW-1185">Reference proteome</keyword>
<dbReference type="Gene3D" id="3.10.560.10">
    <property type="entry name" value="Outer membrane lipoprotein wza domain like"/>
    <property type="match status" value="1"/>
</dbReference>
<feature type="signal peptide" evidence="1">
    <location>
        <begin position="1"/>
        <end position="28"/>
    </location>
</feature>
<evidence type="ECO:0000259" key="2">
    <source>
        <dbReference type="Pfam" id="PF06251"/>
    </source>
</evidence>
<dbReference type="Proteomes" id="UP000321272">
    <property type="component" value="Chromosome"/>
</dbReference>
<feature type="chain" id="PRO_5022940479" description="Capsule biosynthesis GfcC-like C-terminal domain-containing protein" evidence="1">
    <location>
        <begin position="29"/>
        <end position="258"/>
    </location>
</feature>
<evidence type="ECO:0000313" key="4">
    <source>
        <dbReference type="Proteomes" id="UP000321272"/>
    </source>
</evidence>